<feature type="transmembrane region" description="Helical" evidence="6">
    <location>
        <begin position="135"/>
        <end position="153"/>
    </location>
</feature>
<feature type="transmembrane region" description="Helical" evidence="6">
    <location>
        <begin position="20"/>
        <end position="38"/>
    </location>
</feature>
<protein>
    <recommendedName>
        <fullName evidence="8">Mpv17-like protein 2</fullName>
    </recommendedName>
</protein>
<evidence type="ECO:0000256" key="5">
    <source>
        <dbReference type="ARBA" id="ARBA00023136"/>
    </source>
</evidence>
<keyword evidence="4 6" id="KW-1133">Transmembrane helix</keyword>
<proteinExistence type="inferred from homology"/>
<dbReference type="GO" id="GO:0005739">
    <property type="term" value="C:mitochondrion"/>
    <property type="evidence" value="ECO:0007669"/>
    <property type="project" value="TreeGrafter"/>
</dbReference>
<evidence type="ECO:0008006" key="8">
    <source>
        <dbReference type="Google" id="ProtNLM"/>
    </source>
</evidence>
<dbReference type="Pfam" id="PF04117">
    <property type="entry name" value="Mpv17_PMP22"/>
    <property type="match status" value="1"/>
</dbReference>
<keyword evidence="5 6" id="KW-0472">Membrane</keyword>
<comment type="subcellular location">
    <subcellularLocation>
        <location evidence="1">Membrane</location>
        <topology evidence="1">Multi-pass membrane protein</topology>
    </subcellularLocation>
</comment>
<reference evidence="7" key="1">
    <citation type="submission" date="2014-12" db="EMBL/GenBank/DDBJ databases">
        <title>Insight into the proteome of Arion vulgaris.</title>
        <authorList>
            <person name="Aradska J."/>
            <person name="Bulat T."/>
            <person name="Smidak R."/>
            <person name="Sarate P."/>
            <person name="Gangsoo J."/>
            <person name="Sialana F."/>
            <person name="Bilban M."/>
            <person name="Lubec G."/>
        </authorList>
    </citation>
    <scope>NUCLEOTIDE SEQUENCE</scope>
    <source>
        <tissue evidence="7">Skin</tissue>
    </source>
</reference>
<feature type="transmembrane region" description="Helical" evidence="6">
    <location>
        <begin position="97"/>
        <end position="115"/>
    </location>
</feature>
<sequence length="188" mass="21169">MSSVAKIKNCLDKLFTKHLLATNVVACGTLLGVGDCVVQRINMFSNKEQRYDFSRTGRMIIIGFGLGPFNHYWYALLDRMIKGSTGLSVIKKIACDQLVAAPFFCTSFLSGLALLEGEGIDGAKTEMKDKFLKIYMFDWTFWPLAQFVNFRFVPGNLRVVYVSSATLLWNSFLSFVKHEHKPQESSVG</sequence>
<comment type="similarity">
    <text evidence="2 6">Belongs to the peroxisomal membrane protein PXMP2/4 family.</text>
</comment>
<evidence type="ECO:0000256" key="6">
    <source>
        <dbReference type="RuleBase" id="RU363053"/>
    </source>
</evidence>
<dbReference type="PANTHER" id="PTHR11266">
    <property type="entry name" value="PEROXISOMAL MEMBRANE PROTEIN 2, PXMP2 MPV17"/>
    <property type="match status" value="1"/>
</dbReference>
<gene>
    <name evidence="7" type="primary">ORF20627</name>
</gene>
<name>A0A0B6YBP3_9EUPU</name>
<dbReference type="GO" id="GO:0061668">
    <property type="term" value="P:mitochondrial ribosome assembly"/>
    <property type="evidence" value="ECO:0007669"/>
    <property type="project" value="TreeGrafter"/>
</dbReference>
<accession>A0A0B6YBP3</accession>
<dbReference type="AlphaFoldDB" id="A0A0B6YBP3"/>
<dbReference type="GO" id="GO:0016020">
    <property type="term" value="C:membrane"/>
    <property type="evidence" value="ECO:0007669"/>
    <property type="project" value="UniProtKB-SubCell"/>
</dbReference>
<organism evidence="7">
    <name type="scientific">Arion vulgaris</name>
    <dbReference type="NCBI Taxonomy" id="1028688"/>
    <lineage>
        <taxon>Eukaryota</taxon>
        <taxon>Metazoa</taxon>
        <taxon>Spiralia</taxon>
        <taxon>Lophotrochozoa</taxon>
        <taxon>Mollusca</taxon>
        <taxon>Gastropoda</taxon>
        <taxon>Heterobranchia</taxon>
        <taxon>Euthyneura</taxon>
        <taxon>Panpulmonata</taxon>
        <taxon>Eupulmonata</taxon>
        <taxon>Stylommatophora</taxon>
        <taxon>Helicina</taxon>
        <taxon>Arionoidea</taxon>
        <taxon>Arionidae</taxon>
        <taxon>Arion</taxon>
    </lineage>
</organism>
<dbReference type="InterPro" id="IPR007248">
    <property type="entry name" value="Mpv17_PMP22"/>
</dbReference>
<evidence type="ECO:0000256" key="1">
    <source>
        <dbReference type="ARBA" id="ARBA00004141"/>
    </source>
</evidence>
<evidence type="ECO:0000256" key="2">
    <source>
        <dbReference type="ARBA" id="ARBA00006824"/>
    </source>
</evidence>
<evidence type="ECO:0000256" key="3">
    <source>
        <dbReference type="ARBA" id="ARBA00022692"/>
    </source>
</evidence>
<evidence type="ECO:0000313" key="7">
    <source>
        <dbReference type="EMBL" id="CEK53533.1"/>
    </source>
</evidence>
<keyword evidence="3 6" id="KW-0812">Transmembrane</keyword>
<dbReference type="EMBL" id="HACG01006668">
    <property type="protein sequence ID" value="CEK53533.1"/>
    <property type="molecule type" value="Transcribed_RNA"/>
</dbReference>
<feature type="transmembrane region" description="Helical" evidence="6">
    <location>
        <begin position="59"/>
        <end position="77"/>
    </location>
</feature>
<dbReference type="PANTHER" id="PTHR11266:SF8">
    <property type="entry name" value="MPV17-LIKE PROTEIN 2"/>
    <property type="match status" value="1"/>
</dbReference>
<evidence type="ECO:0000256" key="4">
    <source>
        <dbReference type="ARBA" id="ARBA00022989"/>
    </source>
</evidence>